<dbReference type="OrthoDB" id="40334at2759"/>
<dbReference type="SUPFAM" id="SSF52833">
    <property type="entry name" value="Thioredoxin-like"/>
    <property type="match status" value="1"/>
</dbReference>
<dbReference type="PANTHER" id="PTHR28630:SF23">
    <property type="entry name" value="THIOREDOXIN SUPERFAMILY PROTEIN"/>
    <property type="match status" value="1"/>
</dbReference>
<gene>
    <name evidence="2" type="ORF">KP509_13G051600</name>
</gene>
<comment type="caution">
    <text evidence="2">The sequence shown here is derived from an EMBL/GenBank/DDBJ whole genome shotgun (WGS) entry which is preliminary data.</text>
</comment>
<dbReference type="FunFam" id="3.40.30.10:FF:000166">
    <property type="entry name" value="Thioredoxin-like protein AAED1, chloroplastic"/>
    <property type="match status" value="1"/>
</dbReference>
<dbReference type="EMBL" id="CM035418">
    <property type="protein sequence ID" value="KAH7421335.1"/>
    <property type="molecule type" value="Genomic_DNA"/>
</dbReference>
<accession>A0A8T2TIS7</accession>
<evidence type="ECO:0000259" key="1">
    <source>
        <dbReference type="PROSITE" id="PS51352"/>
    </source>
</evidence>
<evidence type="ECO:0000313" key="2">
    <source>
        <dbReference type="EMBL" id="KAH7421335.1"/>
    </source>
</evidence>
<organism evidence="2 3">
    <name type="scientific">Ceratopteris richardii</name>
    <name type="common">Triangle waterfern</name>
    <dbReference type="NCBI Taxonomy" id="49495"/>
    <lineage>
        <taxon>Eukaryota</taxon>
        <taxon>Viridiplantae</taxon>
        <taxon>Streptophyta</taxon>
        <taxon>Embryophyta</taxon>
        <taxon>Tracheophyta</taxon>
        <taxon>Polypodiopsida</taxon>
        <taxon>Polypodiidae</taxon>
        <taxon>Polypodiales</taxon>
        <taxon>Pteridineae</taxon>
        <taxon>Pteridaceae</taxon>
        <taxon>Parkerioideae</taxon>
        <taxon>Ceratopteris</taxon>
    </lineage>
</organism>
<sequence length="262" mass="28444">MAMNLCCPGKTALSDRQLPLVSVKTCQEQRVLTSSHCNHSVAAKRVCAGVRPVHVRAVSSSSASTSPYSATKETSYASKEFQALSSITIFSTDGSPVKFQDLWNLTNGKAVVAFLRHFGCPLCWEFAASLRDAKPKFDSAGVTLVVIGVGTPENARTMAERLPFSKEVLYADPGREAYKALDFYYGVGRTFFNPASAKVLGRFDTIRTALKDYTIDATPKDRSSVLQQGGLLVFKGTQLLFSRKDEGTGDHASLDDVLKIVS</sequence>
<reference evidence="2" key="1">
    <citation type="submission" date="2021-08" db="EMBL/GenBank/DDBJ databases">
        <title>WGS assembly of Ceratopteris richardii.</title>
        <authorList>
            <person name="Marchant D.B."/>
            <person name="Chen G."/>
            <person name="Jenkins J."/>
            <person name="Shu S."/>
            <person name="Leebens-Mack J."/>
            <person name="Grimwood J."/>
            <person name="Schmutz J."/>
            <person name="Soltis P."/>
            <person name="Soltis D."/>
            <person name="Chen Z.-H."/>
        </authorList>
    </citation>
    <scope>NUCLEOTIDE SEQUENCE</scope>
    <source>
        <strain evidence="2">Whitten #5841</strain>
        <tissue evidence="2">Leaf</tissue>
    </source>
</reference>
<dbReference type="PANTHER" id="PTHR28630">
    <property type="match status" value="1"/>
</dbReference>
<dbReference type="CDD" id="cd02970">
    <property type="entry name" value="PRX_like2"/>
    <property type="match status" value="1"/>
</dbReference>
<proteinExistence type="predicted"/>
<dbReference type="AlphaFoldDB" id="A0A8T2TIS7"/>
<dbReference type="Pfam" id="PF13911">
    <property type="entry name" value="AhpC-TSA_2"/>
    <property type="match status" value="1"/>
</dbReference>
<dbReference type="InterPro" id="IPR032801">
    <property type="entry name" value="PXL2A/B/C"/>
</dbReference>
<dbReference type="InterPro" id="IPR036249">
    <property type="entry name" value="Thioredoxin-like_sf"/>
</dbReference>
<dbReference type="Gene3D" id="3.40.30.10">
    <property type="entry name" value="Glutaredoxin"/>
    <property type="match status" value="1"/>
</dbReference>
<keyword evidence="3" id="KW-1185">Reference proteome</keyword>
<dbReference type="InterPro" id="IPR013766">
    <property type="entry name" value="Thioredoxin_domain"/>
</dbReference>
<dbReference type="GO" id="GO:0009507">
    <property type="term" value="C:chloroplast"/>
    <property type="evidence" value="ECO:0007669"/>
    <property type="project" value="TreeGrafter"/>
</dbReference>
<dbReference type="Proteomes" id="UP000825935">
    <property type="component" value="Chromosome 13"/>
</dbReference>
<feature type="domain" description="Thioredoxin" evidence="1">
    <location>
        <begin position="78"/>
        <end position="215"/>
    </location>
</feature>
<dbReference type="PROSITE" id="PS51352">
    <property type="entry name" value="THIOREDOXIN_2"/>
    <property type="match status" value="1"/>
</dbReference>
<name>A0A8T2TIS7_CERRI</name>
<protein>
    <recommendedName>
        <fullName evidence="1">Thioredoxin domain-containing protein</fullName>
    </recommendedName>
</protein>
<evidence type="ECO:0000313" key="3">
    <source>
        <dbReference type="Proteomes" id="UP000825935"/>
    </source>
</evidence>
<dbReference type="OMA" id="VINVCCK"/>